<keyword evidence="2" id="KW-1185">Reference proteome</keyword>
<gene>
    <name evidence="1" type="ORF">ROLI_036400</name>
</gene>
<proteinExistence type="predicted"/>
<sequence>MSESLFESTSIVLFGREVDDLAIIKKGISTATTFSKETNQFARIYGFTYDATYFEIPTPVLFMMSTKGVKASTVDVPGPNPKEKKFFESLLAWTVKQTDKTVRLDVDQGKFEDVLLSMMLGEGGGPGVSGARVSGARVSGARVSGARVSGARVSGARISGARGDASD</sequence>
<dbReference type="RefSeq" id="WP_187428929.1">
    <property type="nucleotide sequence ID" value="NZ_CP143423.1"/>
</dbReference>
<protein>
    <submittedName>
        <fullName evidence="1">Uncharacterized protein</fullName>
    </submittedName>
</protein>
<dbReference type="EMBL" id="CP143423">
    <property type="protein sequence ID" value="WVX50542.1"/>
    <property type="molecule type" value="Genomic_DNA"/>
</dbReference>
<evidence type="ECO:0000313" key="2">
    <source>
        <dbReference type="Proteomes" id="UP001318682"/>
    </source>
</evidence>
<evidence type="ECO:0000313" key="1">
    <source>
        <dbReference type="EMBL" id="WVX50542.1"/>
    </source>
</evidence>
<dbReference type="Proteomes" id="UP001318682">
    <property type="component" value="Chromosome"/>
</dbReference>
<organism evidence="1 2">
    <name type="scientific">Roseobacter fucihabitans</name>
    <dbReference type="NCBI Taxonomy" id="1537242"/>
    <lineage>
        <taxon>Bacteria</taxon>
        <taxon>Pseudomonadati</taxon>
        <taxon>Pseudomonadota</taxon>
        <taxon>Alphaproteobacteria</taxon>
        <taxon>Rhodobacterales</taxon>
        <taxon>Roseobacteraceae</taxon>
        <taxon>Roseobacter</taxon>
    </lineage>
</organism>
<reference evidence="2" key="1">
    <citation type="submission" date="2024-01" db="EMBL/GenBank/DDBJ databases">
        <title>Roseobacter fucihabitans sp. nov., isolated from the brown alga Fucus spiralis.</title>
        <authorList>
            <person name="Hahnke S."/>
            <person name="Berger M."/>
            <person name="Schlingloff A."/>
            <person name="Athale I."/>
            <person name="Neumann-Schaal M."/>
            <person name="Adenaya A."/>
            <person name="Poehlein A."/>
            <person name="Daniel R."/>
            <person name="Pertersen J."/>
            <person name="Brinkhoff T."/>
        </authorList>
    </citation>
    <scope>NUCLEOTIDE SEQUENCE [LARGE SCALE GENOMIC DNA]</scope>
    <source>
        <strain evidence="2">B14</strain>
    </source>
</reference>
<accession>A0ABZ2BWV0</accession>
<name>A0ABZ2BWV0_9RHOB</name>